<dbReference type="EMBL" id="UYRR01018616">
    <property type="protein sequence ID" value="VDK29515.1"/>
    <property type="molecule type" value="Genomic_DNA"/>
</dbReference>
<keyword evidence="4" id="KW-1185">Reference proteome</keyword>
<name>A0A0M3JPM4_ANISI</name>
<dbReference type="WBParaSite" id="ASIM_0000781501-mRNA-1">
    <property type="protein sequence ID" value="ASIM_0000781501-mRNA-1"/>
    <property type="gene ID" value="ASIM_0000781501"/>
</dbReference>
<gene>
    <name evidence="2" type="ORF">ASIM_LOCUS7580</name>
    <name evidence="3" type="ORF">ASIM_LOCUS9353</name>
</gene>
<protein>
    <submittedName>
        <fullName evidence="5 6">Ovule protein</fullName>
    </submittedName>
</protein>
<dbReference type="WBParaSite" id="ASIM_0000962301-mRNA-1">
    <property type="protein sequence ID" value="ASIM_0000962301-mRNA-1"/>
    <property type="gene ID" value="ASIM_0000962301"/>
</dbReference>
<evidence type="ECO:0000313" key="3">
    <source>
        <dbReference type="EMBL" id="VDK38801.1"/>
    </source>
</evidence>
<proteinExistence type="predicted"/>
<sequence>MNPLKIRVRQLIQEAVDARAEAMKLHMALQVMKEEREKKKVIKADKSTMTEVIETTPDVPTPRPPPPEPPPSTVMSASFPLSPKAEKTLQQPCVAIPQEFLLQLQVIG</sequence>
<feature type="compositionally biased region" description="Pro residues" evidence="1">
    <location>
        <begin position="59"/>
        <end position="72"/>
    </location>
</feature>
<evidence type="ECO:0000313" key="4">
    <source>
        <dbReference type="Proteomes" id="UP000267096"/>
    </source>
</evidence>
<feature type="region of interest" description="Disordered" evidence="1">
    <location>
        <begin position="46"/>
        <end position="79"/>
    </location>
</feature>
<reference evidence="2 4" key="2">
    <citation type="submission" date="2018-11" db="EMBL/GenBank/DDBJ databases">
        <authorList>
            <consortium name="Pathogen Informatics"/>
        </authorList>
    </citation>
    <scope>NUCLEOTIDE SEQUENCE [LARGE SCALE GENOMIC DNA]</scope>
</reference>
<evidence type="ECO:0000256" key="1">
    <source>
        <dbReference type="SAM" id="MobiDB-lite"/>
    </source>
</evidence>
<organism evidence="6">
    <name type="scientific">Anisakis simplex</name>
    <name type="common">Herring worm</name>
    <dbReference type="NCBI Taxonomy" id="6269"/>
    <lineage>
        <taxon>Eukaryota</taxon>
        <taxon>Metazoa</taxon>
        <taxon>Ecdysozoa</taxon>
        <taxon>Nematoda</taxon>
        <taxon>Chromadorea</taxon>
        <taxon>Rhabditida</taxon>
        <taxon>Spirurina</taxon>
        <taxon>Ascaridomorpha</taxon>
        <taxon>Ascaridoidea</taxon>
        <taxon>Anisakidae</taxon>
        <taxon>Anisakis</taxon>
        <taxon>Anisakis simplex complex</taxon>
    </lineage>
</organism>
<evidence type="ECO:0000313" key="6">
    <source>
        <dbReference type="WBParaSite" id="ASIM_0000962301-mRNA-1"/>
    </source>
</evidence>
<dbReference type="EMBL" id="UYRR01028270">
    <property type="protein sequence ID" value="VDK38801.1"/>
    <property type="molecule type" value="Genomic_DNA"/>
</dbReference>
<accession>A0A0M3JPM4</accession>
<reference evidence="5 6" key="1">
    <citation type="submission" date="2017-02" db="UniProtKB">
        <authorList>
            <consortium name="WormBaseParasite"/>
        </authorList>
    </citation>
    <scope>IDENTIFICATION</scope>
</reference>
<dbReference type="AlphaFoldDB" id="A0A0M3JPM4"/>
<evidence type="ECO:0000313" key="2">
    <source>
        <dbReference type="EMBL" id="VDK29515.1"/>
    </source>
</evidence>
<evidence type="ECO:0000313" key="5">
    <source>
        <dbReference type="WBParaSite" id="ASIM_0000781501-mRNA-1"/>
    </source>
</evidence>
<dbReference type="Proteomes" id="UP000267096">
    <property type="component" value="Unassembled WGS sequence"/>
</dbReference>